<keyword evidence="3" id="KW-1185">Reference proteome</keyword>
<feature type="transmembrane region" description="Helical" evidence="1">
    <location>
        <begin position="95"/>
        <end position="113"/>
    </location>
</feature>
<accession>A0ABS6JIG4</accession>
<organism evidence="2 3">
    <name type="scientific">Evansella tamaricis</name>
    <dbReference type="NCBI Taxonomy" id="2069301"/>
    <lineage>
        <taxon>Bacteria</taxon>
        <taxon>Bacillati</taxon>
        <taxon>Bacillota</taxon>
        <taxon>Bacilli</taxon>
        <taxon>Bacillales</taxon>
        <taxon>Bacillaceae</taxon>
        <taxon>Evansella</taxon>
    </lineage>
</organism>
<dbReference type="RefSeq" id="WP_217066435.1">
    <property type="nucleotide sequence ID" value="NZ_JAHQCS010000095.1"/>
</dbReference>
<feature type="transmembrane region" description="Helical" evidence="1">
    <location>
        <begin position="152"/>
        <end position="169"/>
    </location>
</feature>
<feature type="transmembrane region" description="Helical" evidence="1">
    <location>
        <begin position="120"/>
        <end position="140"/>
    </location>
</feature>
<sequence>MMTFFTILLFIAVAGLAMGTLAAVKVWYSLTTLFILLVSLCFSSLWFGIILGGMLFGWLPLLFTKIVIVLCCLGLAWFFLNKFHPSYGYFPYRGWIHWIFLGAFFLLIGIDYANLGISSWFLLLLLPVFAAMLFAGTFIMWKIKSMLRGGPVFIYLPLVLLVFLGLIKLI</sequence>
<dbReference type="EMBL" id="JAHQCS010000095">
    <property type="protein sequence ID" value="MBU9712250.1"/>
    <property type="molecule type" value="Genomic_DNA"/>
</dbReference>
<keyword evidence="1" id="KW-1133">Transmembrane helix</keyword>
<evidence type="ECO:0000313" key="3">
    <source>
        <dbReference type="Proteomes" id="UP000784880"/>
    </source>
</evidence>
<gene>
    <name evidence="2" type="ORF">KS419_10900</name>
</gene>
<feature type="transmembrane region" description="Helical" evidence="1">
    <location>
        <begin position="58"/>
        <end position="80"/>
    </location>
</feature>
<feature type="transmembrane region" description="Helical" evidence="1">
    <location>
        <begin position="32"/>
        <end position="51"/>
    </location>
</feature>
<evidence type="ECO:0008006" key="4">
    <source>
        <dbReference type="Google" id="ProtNLM"/>
    </source>
</evidence>
<dbReference type="Proteomes" id="UP000784880">
    <property type="component" value="Unassembled WGS sequence"/>
</dbReference>
<evidence type="ECO:0000256" key="1">
    <source>
        <dbReference type="SAM" id="Phobius"/>
    </source>
</evidence>
<protein>
    <recommendedName>
        <fullName evidence="4">NADH dehydrogenase subunit 6</fullName>
    </recommendedName>
</protein>
<reference evidence="2 3" key="1">
    <citation type="submission" date="2021-06" db="EMBL/GenBank/DDBJ databases">
        <title>Bacillus sp. RD4P76, an endophyte from a halophyte.</title>
        <authorList>
            <person name="Sun J.-Q."/>
        </authorList>
    </citation>
    <scope>NUCLEOTIDE SEQUENCE [LARGE SCALE GENOMIC DNA]</scope>
    <source>
        <strain evidence="2 3">CGMCC 1.15917</strain>
    </source>
</reference>
<proteinExistence type="predicted"/>
<keyword evidence="1" id="KW-0812">Transmembrane</keyword>
<keyword evidence="1" id="KW-0472">Membrane</keyword>
<comment type="caution">
    <text evidence="2">The sequence shown here is derived from an EMBL/GenBank/DDBJ whole genome shotgun (WGS) entry which is preliminary data.</text>
</comment>
<evidence type="ECO:0000313" key="2">
    <source>
        <dbReference type="EMBL" id="MBU9712250.1"/>
    </source>
</evidence>
<name>A0ABS6JIG4_9BACI</name>